<keyword evidence="4" id="KW-0808">Transferase</keyword>
<evidence type="ECO:0000256" key="4">
    <source>
        <dbReference type="ARBA" id="ARBA00022679"/>
    </source>
</evidence>
<dbReference type="Gene3D" id="2.170.270.10">
    <property type="entry name" value="SET domain"/>
    <property type="match status" value="1"/>
</dbReference>
<dbReference type="Proteomes" id="UP000297245">
    <property type="component" value="Unassembled WGS sequence"/>
</dbReference>
<evidence type="ECO:0000259" key="9">
    <source>
        <dbReference type="PROSITE" id="PS50867"/>
    </source>
</evidence>
<evidence type="ECO:0000259" key="10">
    <source>
        <dbReference type="PROSITE" id="PS50868"/>
    </source>
</evidence>
<dbReference type="Pfam" id="PF05033">
    <property type="entry name" value="Pre-SET"/>
    <property type="match status" value="1"/>
</dbReference>
<reference evidence="11 12" key="1">
    <citation type="journal article" date="2019" name="Nat. Ecol. Evol.">
        <title>Megaphylogeny resolves global patterns of mushroom evolution.</title>
        <authorList>
            <person name="Varga T."/>
            <person name="Krizsan K."/>
            <person name="Foldi C."/>
            <person name="Dima B."/>
            <person name="Sanchez-Garcia M."/>
            <person name="Sanchez-Ramirez S."/>
            <person name="Szollosi G.J."/>
            <person name="Szarkandi J.G."/>
            <person name="Papp V."/>
            <person name="Albert L."/>
            <person name="Andreopoulos W."/>
            <person name="Angelini C."/>
            <person name="Antonin V."/>
            <person name="Barry K.W."/>
            <person name="Bougher N.L."/>
            <person name="Buchanan P."/>
            <person name="Buyck B."/>
            <person name="Bense V."/>
            <person name="Catcheside P."/>
            <person name="Chovatia M."/>
            <person name="Cooper J."/>
            <person name="Damon W."/>
            <person name="Desjardin D."/>
            <person name="Finy P."/>
            <person name="Geml J."/>
            <person name="Haridas S."/>
            <person name="Hughes K."/>
            <person name="Justo A."/>
            <person name="Karasinski D."/>
            <person name="Kautmanova I."/>
            <person name="Kiss B."/>
            <person name="Kocsube S."/>
            <person name="Kotiranta H."/>
            <person name="LaButti K.M."/>
            <person name="Lechner B.E."/>
            <person name="Liimatainen K."/>
            <person name="Lipzen A."/>
            <person name="Lukacs Z."/>
            <person name="Mihaltcheva S."/>
            <person name="Morgado L.N."/>
            <person name="Niskanen T."/>
            <person name="Noordeloos M.E."/>
            <person name="Ohm R.A."/>
            <person name="Ortiz-Santana B."/>
            <person name="Ovrebo C."/>
            <person name="Racz N."/>
            <person name="Riley R."/>
            <person name="Savchenko A."/>
            <person name="Shiryaev A."/>
            <person name="Soop K."/>
            <person name="Spirin V."/>
            <person name="Szebenyi C."/>
            <person name="Tomsovsky M."/>
            <person name="Tulloss R.E."/>
            <person name="Uehling J."/>
            <person name="Grigoriev I.V."/>
            <person name="Vagvolgyi C."/>
            <person name="Papp T."/>
            <person name="Martin F.M."/>
            <person name="Miettinen O."/>
            <person name="Hibbett D.S."/>
            <person name="Nagy L.G."/>
        </authorList>
    </citation>
    <scope>NUCLEOTIDE SEQUENCE [LARGE SCALE GENOMIC DNA]</scope>
    <source>
        <strain evidence="11 12">CBS 962.96</strain>
    </source>
</reference>
<dbReference type="InterPro" id="IPR007728">
    <property type="entry name" value="Pre-SET_dom"/>
</dbReference>
<evidence type="ECO:0000256" key="3">
    <source>
        <dbReference type="ARBA" id="ARBA00022603"/>
    </source>
</evidence>
<dbReference type="GO" id="GO:0008270">
    <property type="term" value="F:zinc ion binding"/>
    <property type="evidence" value="ECO:0007669"/>
    <property type="project" value="InterPro"/>
</dbReference>
<dbReference type="GO" id="GO:0032259">
    <property type="term" value="P:methylation"/>
    <property type="evidence" value="ECO:0007669"/>
    <property type="project" value="UniProtKB-KW"/>
</dbReference>
<evidence type="ECO:0000259" key="8">
    <source>
        <dbReference type="PROSITE" id="PS50280"/>
    </source>
</evidence>
<organism evidence="11 12">
    <name type="scientific">Dendrothele bispora (strain CBS 962.96)</name>
    <dbReference type="NCBI Taxonomy" id="1314807"/>
    <lineage>
        <taxon>Eukaryota</taxon>
        <taxon>Fungi</taxon>
        <taxon>Dikarya</taxon>
        <taxon>Basidiomycota</taxon>
        <taxon>Agaricomycotina</taxon>
        <taxon>Agaricomycetes</taxon>
        <taxon>Agaricomycetidae</taxon>
        <taxon>Agaricales</taxon>
        <taxon>Agaricales incertae sedis</taxon>
        <taxon>Dendrothele</taxon>
    </lineage>
</organism>
<evidence type="ECO:0000256" key="5">
    <source>
        <dbReference type="ARBA" id="ARBA00022691"/>
    </source>
</evidence>
<dbReference type="GO" id="GO:0042054">
    <property type="term" value="F:histone methyltransferase activity"/>
    <property type="evidence" value="ECO:0007669"/>
    <property type="project" value="InterPro"/>
</dbReference>
<dbReference type="SMART" id="SM00317">
    <property type="entry name" value="SET"/>
    <property type="match status" value="1"/>
</dbReference>
<feature type="domain" description="SET" evidence="8">
    <location>
        <begin position="200"/>
        <end position="334"/>
    </location>
</feature>
<keyword evidence="5" id="KW-0949">S-adenosyl-L-methionine</keyword>
<keyword evidence="12" id="KW-1185">Reference proteome</keyword>
<dbReference type="InterPro" id="IPR050973">
    <property type="entry name" value="H3K9_Histone-Lys_N-MTase"/>
</dbReference>
<dbReference type="EMBL" id="ML179252">
    <property type="protein sequence ID" value="THU93297.1"/>
    <property type="molecule type" value="Genomic_DNA"/>
</dbReference>
<comment type="subcellular location">
    <subcellularLocation>
        <location evidence="1">Chromosome</location>
    </subcellularLocation>
</comment>
<keyword evidence="2" id="KW-0158">Chromosome</keyword>
<dbReference type="PROSITE" id="PS50867">
    <property type="entry name" value="PRE_SET"/>
    <property type="match status" value="1"/>
</dbReference>
<dbReference type="PANTHER" id="PTHR46223">
    <property type="entry name" value="HISTONE-LYSINE N-METHYLTRANSFERASE SUV39H"/>
    <property type="match status" value="1"/>
</dbReference>
<feature type="domain" description="Pre-SET" evidence="9">
    <location>
        <begin position="129"/>
        <end position="197"/>
    </location>
</feature>
<dbReference type="InterPro" id="IPR001214">
    <property type="entry name" value="SET_dom"/>
</dbReference>
<accession>A0A4S8LUP1</accession>
<dbReference type="AlphaFoldDB" id="A0A4S8LUP1"/>
<gene>
    <name evidence="11" type="ORF">K435DRAFT_670437</name>
</gene>
<dbReference type="SUPFAM" id="SSF82199">
    <property type="entry name" value="SET domain"/>
    <property type="match status" value="1"/>
</dbReference>
<sequence>MTPQETPPRTPSPEDNVPKVYGGLPVMTWKSYRENLRNSTPEYHLARDLPHKFQDHINFMSELARKYPQWSKNFEIMVAETNARDEPEAPPITLFNEVDDEPAPPWEFHYTNKMWLGENVPPPSYKALKSCGCVGKCDPKSKTCECVKRQEELTGFYQSGFLYEKNGLLKQAGLPILECNSLCGCDEDCMNRVVQNGRKCDVSVGKTREKGWGVFNGPKEIPRGTFIGIYAGELLADAVAEERGAKYNVFGRTYLFDIDFYYIKDMVKDWSGNSKYTVDAYHAGNFTRFLNHSCDPNAALTPVYIDESDWEKPLLTIFAKRNIPPWDEITFSYSGDPDNNEEEVSAQNDAVYTECRCGSRRCKGTMFGGYDEDEDEPEDDEFS</sequence>
<dbReference type="Pfam" id="PF00856">
    <property type="entry name" value="SET"/>
    <property type="match status" value="1"/>
</dbReference>
<dbReference type="OrthoDB" id="308383at2759"/>
<protein>
    <submittedName>
        <fullName evidence="11">SET domain-containing protein</fullName>
    </submittedName>
</protein>
<feature type="domain" description="Post-SET" evidence="10">
    <location>
        <begin position="351"/>
        <end position="367"/>
    </location>
</feature>
<dbReference type="GO" id="GO:0005694">
    <property type="term" value="C:chromosome"/>
    <property type="evidence" value="ECO:0007669"/>
    <property type="project" value="UniProtKB-SubCell"/>
</dbReference>
<evidence type="ECO:0000256" key="2">
    <source>
        <dbReference type="ARBA" id="ARBA00022454"/>
    </source>
</evidence>
<keyword evidence="3" id="KW-0489">Methyltransferase</keyword>
<keyword evidence="7" id="KW-0862">Zinc</keyword>
<dbReference type="PANTHER" id="PTHR46223:SF3">
    <property type="entry name" value="HISTONE-LYSINE N-METHYLTRANSFERASE SET-23"/>
    <property type="match status" value="1"/>
</dbReference>
<evidence type="ECO:0000313" key="11">
    <source>
        <dbReference type="EMBL" id="THU93297.1"/>
    </source>
</evidence>
<evidence type="ECO:0000256" key="6">
    <source>
        <dbReference type="ARBA" id="ARBA00022723"/>
    </source>
</evidence>
<dbReference type="InterPro" id="IPR046341">
    <property type="entry name" value="SET_dom_sf"/>
</dbReference>
<proteinExistence type="predicted"/>
<evidence type="ECO:0000256" key="1">
    <source>
        <dbReference type="ARBA" id="ARBA00004286"/>
    </source>
</evidence>
<dbReference type="GO" id="GO:0005634">
    <property type="term" value="C:nucleus"/>
    <property type="evidence" value="ECO:0007669"/>
    <property type="project" value="InterPro"/>
</dbReference>
<dbReference type="PROSITE" id="PS50868">
    <property type="entry name" value="POST_SET"/>
    <property type="match status" value="1"/>
</dbReference>
<name>A0A4S8LUP1_DENBC</name>
<dbReference type="InterPro" id="IPR003616">
    <property type="entry name" value="Post-SET_dom"/>
</dbReference>
<dbReference type="SMART" id="SM00468">
    <property type="entry name" value="PreSET"/>
    <property type="match status" value="1"/>
</dbReference>
<dbReference type="PROSITE" id="PS50280">
    <property type="entry name" value="SET"/>
    <property type="match status" value="1"/>
</dbReference>
<evidence type="ECO:0000313" key="12">
    <source>
        <dbReference type="Proteomes" id="UP000297245"/>
    </source>
</evidence>
<evidence type="ECO:0000256" key="7">
    <source>
        <dbReference type="ARBA" id="ARBA00022833"/>
    </source>
</evidence>
<keyword evidence="6" id="KW-0479">Metal-binding</keyword>